<dbReference type="RefSeq" id="WP_268882171.1">
    <property type="nucleotide sequence ID" value="NZ_CP114029.1"/>
</dbReference>
<name>A0ABY7C3X8_9HYPH</name>
<gene>
    <name evidence="1" type="ORF">OH818_05930</name>
</gene>
<keyword evidence="2" id="KW-1185">Reference proteome</keyword>
<organism evidence="1 2">
    <name type="scientific">Jiella pelagia</name>
    <dbReference type="NCBI Taxonomy" id="2986949"/>
    <lineage>
        <taxon>Bacteria</taxon>
        <taxon>Pseudomonadati</taxon>
        <taxon>Pseudomonadota</taxon>
        <taxon>Alphaproteobacteria</taxon>
        <taxon>Hyphomicrobiales</taxon>
        <taxon>Aurantimonadaceae</taxon>
        <taxon>Jiella</taxon>
    </lineage>
</organism>
<proteinExistence type="predicted"/>
<dbReference type="Proteomes" id="UP001164020">
    <property type="component" value="Chromosome"/>
</dbReference>
<evidence type="ECO:0000313" key="2">
    <source>
        <dbReference type="Proteomes" id="UP001164020"/>
    </source>
</evidence>
<reference evidence="1" key="1">
    <citation type="submission" date="2022-12" db="EMBL/GenBank/DDBJ databases">
        <title>Jiella pelagia sp. nov., isolated from phosphonate enriched culture of Northwest Pacific surface seawater.</title>
        <authorList>
            <person name="Shin D.Y."/>
            <person name="Hwang C.Y."/>
        </authorList>
    </citation>
    <scope>NUCLEOTIDE SEQUENCE</scope>
    <source>
        <strain evidence="1">HL-NP1</strain>
    </source>
</reference>
<dbReference type="EMBL" id="CP114029">
    <property type="protein sequence ID" value="WAP69739.1"/>
    <property type="molecule type" value="Genomic_DNA"/>
</dbReference>
<accession>A0ABY7C3X8</accession>
<protein>
    <submittedName>
        <fullName evidence="1">Uncharacterized protein</fullName>
    </submittedName>
</protein>
<sequence length="104" mass="11134">MLSDVKRIISEGHLGVGTYDEFAQACLQKAAKGEEDTAALFVLAKIVQPFSEYYFDQALSEATSAAFRQEILETIDAYEAAGSLADKNAVLARAIQKGLASADS</sequence>
<evidence type="ECO:0000313" key="1">
    <source>
        <dbReference type="EMBL" id="WAP69739.1"/>
    </source>
</evidence>